<keyword evidence="7 12" id="KW-1133">Transmembrane helix</keyword>
<keyword evidence="8 10" id="KW-0811">Translocation</keyword>
<evidence type="ECO:0000256" key="8">
    <source>
        <dbReference type="ARBA" id="ARBA00023010"/>
    </source>
</evidence>
<evidence type="ECO:0000256" key="12">
    <source>
        <dbReference type="SAM" id="Phobius"/>
    </source>
</evidence>
<protein>
    <recommendedName>
        <fullName evidence="10">Protein transport protein Sec61 subunit beta</fullName>
    </recommendedName>
</protein>
<evidence type="ECO:0000256" key="11">
    <source>
        <dbReference type="SAM" id="MobiDB-lite"/>
    </source>
</evidence>
<dbReference type="Proteomes" id="UP001342314">
    <property type="component" value="Unassembled WGS sequence"/>
</dbReference>
<feature type="region of interest" description="Disordered" evidence="11">
    <location>
        <begin position="1"/>
        <end position="54"/>
    </location>
</feature>
<dbReference type="AlphaFoldDB" id="A0AAV5GT13"/>
<evidence type="ECO:0000256" key="3">
    <source>
        <dbReference type="ARBA" id="ARBA00022448"/>
    </source>
</evidence>
<gene>
    <name evidence="13" type="ORF">Rhopal_006134-T1</name>
</gene>
<dbReference type="GO" id="GO:0006886">
    <property type="term" value="P:intracellular protein transport"/>
    <property type="evidence" value="ECO:0007669"/>
    <property type="project" value="InterPro"/>
</dbReference>
<dbReference type="EMBL" id="BQKY01000013">
    <property type="protein sequence ID" value="GJN93089.1"/>
    <property type="molecule type" value="Genomic_DNA"/>
</dbReference>
<evidence type="ECO:0000256" key="6">
    <source>
        <dbReference type="ARBA" id="ARBA00022927"/>
    </source>
</evidence>
<comment type="function">
    <text evidence="10">Necessary for protein translocation in the endoplasmic reticulum.</text>
</comment>
<dbReference type="Pfam" id="PF03911">
    <property type="entry name" value="Sec61_beta"/>
    <property type="match status" value="1"/>
</dbReference>
<evidence type="ECO:0000256" key="2">
    <source>
        <dbReference type="ARBA" id="ARBA00006103"/>
    </source>
</evidence>
<organism evidence="13 14">
    <name type="scientific">Rhodotorula paludigena</name>
    <dbReference type="NCBI Taxonomy" id="86838"/>
    <lineage>
        <taxon>Eukaryota</taxon>
        <taxon>Fungi</taxon>
        <taxon>Dikarya</taxon>
        <taxon>Basidiomycota</taxon>
        <taxon>Pucciniomycotina</taxon>
        <taxon>Microbotryomycetes</taxon>
        <taxon>Sporidiobolales</taxon>
        <taxon>Sporidiobolaceae</taxon>
        <taxon>Rhodotorula</taxon>
    </lineage>
</organism>
<sequence length="99" mass="10420">MAESPARTGTPPARIPGATGPQMRRRAAALTAQGKKDDAPTSARAAGHGGSSSTMMRLYTDEAPGLKVDPVIVLSLAVVFIFSVVSLHLLSKLIRFFTK</sequence>
<keyword evidence="5 10" id="KW-0256">Endoplasmic reticulum</keyword>
<proteinExistence type="inferred from homology"/>
<comment type="similarity">
    <text evidence="2 10">Belongs to the SEC61-beta family.</text>
</comment>
<comment type="subcellular location">
    <subcellularLocation>
        <location evidence="1">Endoplasmic reticulum membrane</location>
        <topology evidence="1">Single-pass membrane protein</topology>
    </subcellularLocation>
</comment>
<keyword evidence="6 10" id="KW-0653">Protein transport</keyword>
<evidence type="ECO:0000256" key="10">
    <source>
        <dbReference type="PIRNR" id="PIRNR006398"/>
    </source>
</evidence>
<evidence type="ECO:0000313" key="14">
    <source>
        <dbReference type="Proteomes" id="UP001342314"/>
    </source>
</evidence>
<evidence type="ECO:0000313" key="13">
    <source>
        <dbReference type="EMBL" id="GJN93089.1"/>
    </source>
</evidence>
<name>A0AAV5GT13_9BASI</name>
<dbReference type="GO" id="GO:0005784">
    <property type="term" value="C:Sec61 translocon complex"/>
    <property type="evidence" value="ECO:0007669"/>
    <property type="project" value="UniProtKB-UniRule"/>
</dbReference>
<accession>A0AAV5GT13</accession>
<keyword evidence="9 10" id="KW-0472">Membrane</keyword>
<dbReference type="InterPro" id="IPR016482">
    <property type="entry name" value="SecG/Sec61-beta/Sbh"/>
</dbReference>
<keyword evidence="3 10" id="KW-0813">Transport</keyword>
<keyword evidence="14" id="KW-1185">Reference proteome</keyword>
<feature type="transmembrane region" description="Helical" evidence="12">
    <location>
        <begin position="71"/>
        <end position="90"/>
    </location>
</feature>
<evidence type="ECO:0000256" key="1">
    <source>
        <dbReference type="ARBA" id="ARBA00004389"/>
    </source>
</evidence>
<evidence type="ECO:0000256" key="5">
    <source>
        <dbReference type="ARBA" id="ARBA00022824"/>
    </source>
</evidence>
<evidence type="ECO:0000256" key="7">
    <source>
        <dbReference type="ARBA" id="ARBA00022989"/>
    </source>
</evidence>
<dbReference type="PIRSF" id="PIRSF006398">
    <property type="entry name" value="Sec61_beta_euk"/>
    <property type="match status" value="1"/>
</dbReference>
<dbReference type="PANTHER" id="PTHR13509">
    <property type="entry name" value="SEC61 SUBUNIT BETA"/>
    <property type="match status" value="1"/>
</dbReference>
<dbReference type="InterPro" id="IPR030671">
    <property type="entry name" value="Sec61-beta/Sbh"/>
</dbReference>
<evidence type="ECO:0000256" key="4">
    <source>
        <dbReference type="ARBA" id="ARBA00022692"/>
    </source>
</evidence>
<evidence type="ECO:0000256" key="9">
    <source>
        <dbReference type="ARBA" id="ARBA00023136"/>
    </source>
</evidence>
<reference evidence="13 14" key="1">
    <citation type="submission" date="2021-12" db="EMBL/GenBank/DDBJ databases">
        <title>High titer production of polyol ester of fatty acids by Rhodotorula paludigena BS15 towards product separation-free biomass refinery.</title>
        <authorList>
            <person name="Mano J."/>
            <person name="Ono H."/>
            <person name="Tanaka T."/>
            <person name="Naito K."/>
            <person name="Sushida H."/>
            <person name="Ike M."/>
            <person name="Tokuyasu K."/>
            <person name="Kitaoka M."/>
        </authorList>
    </citation>
    <scope>NUCLEOTIDE SEQUENCE [LARGE SCALE GENOMIC DNA]</scope>
    <source>
        <strain evidence="13 14">BS15</strain>
    </source>
</reference>
<keyword evidence="4 12" id="KW-0812">Transmembrane</keyword>
<comment type="caution">
    <text evidence="13">The sequence shown here is derived from an EMBL/GenBank/DDBJ whole genome shotgun (WGS) entry which is preliminary data.</text>
</comment>